<dbReference type="AlphaFoldDB" id="A0A1G1YF47"/>
<sequence>MSLNVNQTAMATTPWDQFFAAKIRAIFSSSKLIIDIGGGLRISKDKSNRFDPSRAWIIPLTQQIDYKILDPVDTYHPDIVGDIHHLPLADDSTDAIICLAVLEHVENPLVAVQEIRRVLKPGGRCLLYVPFLYYYHAEPGYYRDYWRFSHDALKLLLKDFSTVEIQPVRGAIETLVRLSPLGRRRLWISLGGLLDRLTGKVKSKQVSGYYVFAVK</sequence>
<dbReference type="PANTHER" id="PTHR43591">
    <property type="entry name" value="METHYLTRANSFERASE"/>
    <property type="match status" value="1"/>
</dbReference>
<comment type="caution">
    <text evidence="2">The sequence shown here is derived from an EMBL/GenBank/DDBJ whole genome shotgun (WGS) entry which is preliminary data.</text>
</comment>
<evidence type="ECO:0000313" key="3">
    <source>
        <dbReference type="Proteomes" id="UP000177310"/>
    </source>
</evidence>
<dbReference type="Proteomes" id="UP000177310">
    <property type="component" value="Unassembled WGS sequence"/>
</dbReference>
<feature type="domain" description="Methyltransferase type 11" evidence="1">
    <location>
        <begin position="79"/>
        <end position="126"/>
    </location>
</feature>
<dbReference type="PANTHER" id="PTHR43591:SF24">
    <property type="entry name" value="2-METHOXY-6-POLYPRENYL-1,4-BENZOQUINOL METHYLASE, MITOCHONDRIAL"/>
    <property type="match status" value="1"/>
</dbReference>
<evidence type="ECO:0000259" key="1">
    <source>
        <dbReference type="Pfam" id="PF08241"/>
    </source>
</evidence>
<name>A0A1G1YF47_9BACT</name>
<proteinExistence type="predicted"/>
<dbReference type="EMBL" id="MHIL01000035">
    <property type="protein sequence ID" value="OGY50097.1"/>
    <property type="molecule type" value="Genomic_DNA"/>
</dbReference>
<evidence type="ECO:0000313" key="2">
    <source>
        <dbReference type="EMBL" id="OGY50097.1"/>
    </source>
</evidence>
<dbReference type="Gene3D" id="3.40.50.150">
    <property type="entry name" value="Vaccinia Virus protein VP39"/>
    <property type="match status" value="1"/>
</dbReference>
<accession>A0A1G1YF47</accession>
<reference evidence="2 3" key="1">
    <citation type="journal article" date="2016" name="Nat. Commun.">
        <title>Thousands of microbial genomes shed light on interconnected biogeochemical processes in an aquifer system.</title>
        <authorList>
            <person name="Anantharaman K."/>
            <person name="Brown C.T."/>
            <person name="Hug L.A."/>
            <person name="Sharon I."/>
            <person name="Castelle C.J."/>
            <person name="Probst A.J."/>
            <person name="Thomas B.C."/>
            <person name="Singh A."/>
            <person name="Wilkins M.J."/>
            <person name="Karaoz U."/>
            <person name="Brodie E.L."/>
            <person name="Williams K.H."/>
            <person name="Hubbard S.S."/>
            <person name="Banfield J.F."/>
        </authorList>
    </citation>
    <scope>NUCLEOTIDE SEQUENCE [LARGE SCALE GENOMIC DNA]</scope>
</reference>
<dbReference type="STRING" id="1797542.A3J59_04750"/>
<dbReference type="CDD" id="cd02440">
    <property type="entry name" value="AdoMet_MTases"/>
    <property type="match status" value="1"/>
</dbReference>
<dbReference type="Pfam" id="PF08241">
    <property type="entry name" value="Methyltransf_11"/>
    <property type="match status" value="1"/>
</dbReference>
<dbReference type="SUPFAM" id="SSF53335">
    <property type="entry name" value="S-adenosyl-L-methionine-dependent methyltransferases"/>
    <property type="match status" value="1"/>
</dbReference>
<dbReference type="InterPro" id="IPR013216">
    <property type="entry name" value="Methyltransf_11"/>
</dbReference>
<dbReference type="GO" id="GO:0008757">
    <property type="term" value="F:S-adenosylmethionine-dependent methyltransferase activity"/>
    <property type="evidence" value="ECO:0007669"/>
    <property type="project" value="InterPro"/>
</dbReference>
<dbReference type="InterPro" id="IPR029063">
    <property type="entry name" value="SAM-dependent_MTases_sf"/>
</dbReference>
<gene>
    <name evidence="2" type="ORF">A3J59_04750</name>
</gene>
<protein>
    <recommendedName>
        <fullName evidence="1">Methyltransferase type 11 domain-containing protein</fullName>
    </recommendedName>
</protein>
<organism evidence="2 3">
    <name type="scientific">Candidatus Buchananbacteria bacterium RIFCSPHIGHO2_02_FULL_56_16</name>
    <dbReference type="NCBI Taxonomy" id="1797542"/>
    <lineage>
        <taxon>Bacteria</taxon>
        <taxon>Candidatus Buchananiibacteriota</taxon>
    </lineage>
</organism>